<reference evidence="3 4" key="1">
    <citation type="journal article" date="2014" name="PLoS Genet.">
        <title>Analysis of the Phlebiopsis gigantea genome, transcriptome and secretome provides insight into its pioneer colonization strategies of wood.</title>
        <authorList>
            <person name="Hori C."/>
            <person name="Ishida T."/>
            <person name="Igarashi K."/>
            <person name="Samejima M."/>
            <person name="Suzuki H."/>
            <person name="Master E."/>
            <person name="Ferreira P."/>
            <person name="Ruiz-Duenas F.J."/>
            <person name="Held B."/>
            <person name="Canessa P."/>
            <person name="Larrondo L.F."/>
            <person name="Schmoll M."/>
            <person name="Druzhinina I.S."/>
            <person name="Kubicek C.P."/>
            <person name="Gaskell J.A."/>
            <person name="Kersten P."/>
            <person name="St John F."/>
            <person name="Glasner J."/>
            <person name="Sabat G."/>
            <person name="Splinter BonDurant S."/>
            <person name="Syed K."/>
            <person name="Yadav J."/>
            <person name="Mgbeahuruike A.C."/>
            <person name="Kovalchuk A."/>
            <person name="Asiegbu F.O."/>
            <person name="Lackner G."/>
            <person name="Hoffmeister D."/>
            <person name="Rencoret J."/>
            <person name="Gutierrez A."/>
            <person name="Sun H."/>
            <person name="Lindquist E."/>
            <person name="Barry K."/>
            <person name="Riley R."/>
            <person name="Grigoriev I.V."/>
            <person name="Henrissat B."/>
            <person name="Kues U."/>
            <person name="Berka R.M."/>
            <person name="Martinez A.T."/>
            <person name="Covert S.F."/>
            <person name="Blanchette R.A."/>
            <person name="Cullen D."/>
        </authorList>
    </citation>
    <scope>NUCLEOTIDE SEQUENCE [LARGE SCALE GENOMIC DNA]</scope>
    <source>
        <strain evidence="3 4">11061_1 CR5-6</strain>
    </source>
</reference>
<dbReference type="InterPro" id="IPR023214">
    <property type="entry name" value="HAD_sf"/>
</dbReference>
<dbReference type="HOGENOM" id="CLU_070652_0_0_1"/>
<feature type="compositionally biased region" description="Polar residues" evidence="2">
    <location>
        <begin position="1"/>
        <end position="20"/>
    </location>
</feature>
<dbReference type="AlphaFoldDB" id="A0A0C3PKQ3"/>
<evidence type="ECO:0000256" key="2">
    <source>
        <dbReference type="SAM" id="MobiDB-lite"/>
    </source>
</evidence>
<dbReference type="OrthoDB" id="10248475at2759"/>
<proteinExistence type="predicted"/>
<dbReference type="GO" id="GO:0009264">
    <property type="term" value="P:deoxyribonucleotide catabolic process"/>
    <property type="evidence" value="ECO:0007669"/>
    <property type="project" value="InterPro"/>
</dbReference>
<dbReference type="Pfam" id="PF06941">
    <property type="entry name" value="NT5C"/>
    <property type="match status" value="1"/>
</dbReference>
<dbReference type="STRING" id="745531.A0A0C3PKQ3"/>
<dbReference type="PANTHER" id="PTHR35134:SF2">
    <property type="entry name" value="NUCLEOTIDASE YQFW-RELATED"/>
    <property type="match status" value="1"/>
</dbReference>
<evidence type="ECO:0000313" key="4">
    <source>
        <dbReference type="Proteomes" id="UP000053257"/>
    </source>
</evidence>
<organism evidence="3 4">
    <name type="scientific">Phlebiopsis gigantea (strain 11061_1 CR5-6)</name>
    <name type="common">White-rot fungus</name>
    <name type="synonym">Peniophora gigantea</name>
    <dbReference type="NCBI Taxonomy" id="745531"/>
    <lineage>
        <taxon>Eukaryota</taxon>
        <taxon>Fungi</taxon>
        <taxon>Dikarya</taxon>
        <taxon>Basidiomycota</taxon>
        <taxon>Agaricomycotina</taxon>
        <taxon>Agaricomycetes</taxon>
        <taxon>Polyporales</taxon>
        <taxon>Phanerochaetaceae</taxon>
        <taxon>Phlebiopsis</taxon>
    </lineage>
</organism>
<dbReference type="EMBL" id="KN840507">
    <property type="protein sequence ID" value="KIP06933.1"/>
    <property type="molecule type" value="Genomic_DNA"/>
</dbReference>
<dbReference type="Proteomes" id="UP000053257">
    <property type="component" value="Unassembled WGS sequence"/>
</dbReference>
<dbReference type="PANTHER" id="PTHR35134">
    <property type="entry name" value="NUCLEOTIDASE YQFW-RELATED"/>
    <property type="match status" value="1"/>
</dbReference>
<name>A0A0C3PKQ3_PHLG1</name>
<dbReference type="InterPro" id="IPR010708">
    <property type="entry name" value="5'(3')-deoxyribonucleotidase"/>
</dbReference>
<feature type="active site" description="Proton donor" evidence="1">
    <location>
        <position position="49"/>
    </location>
</feature>
<protein>
    <submittedName>
        <fullName evidence="3">Uncharacterized protein</fullName>
    </submittedName>
</protein>
<keyword evidence="4" id="KW-1185">Reference proteome</keyword>
<dbReference type="Gene3D" id="3.40.50.1000">
    <property type="entry name" value="HAD superfamily/HAD-like"/>
    <property type="match status" value="1"/>
</dbReference>
<dbReference type="GO" id="GO:0008253">
    <property type="term" value="F:5'-nucleotidase activity"/>
    <property type="evidence" value="ECO:0007669"/>
    <property type="project" value="InterPro"/>
</dbReference>
<evidence type="ECO:0000256" key="1">
    <source>
        <dbReference type="PIRSR" id="PIRSR610708-1"/>
    </source>
</evidence>
<accession>A0A0C3PKQ3</accession>
<gene>
    <name evidence="3" type="ORF">PHLGIDRAFT_106379</name>
</gene>
<evidence type="ECO:0000313" key="3">
    <source>
        <dbReference type="EMBL" id="KIP06933.1"/>
    </source>
</evidence>
<dbReference type="InterPro" id="IPR052419">
    <property type="entry name" value="5_3-deoxyribonucleotidase-like"/>
</dbReference>
<feature type="region of interest" description="Disordered" evidence="2">
    <location>
        <begin position="1"/>
        <end position="30"/>
    </location>
</feature>
<dbReference type="InterPro" id="IPR036412">
    <property type="entry name" value="HAD-like_sf"/>
</dbReference>
<feature type="active site" description="Nucleophile" evidence="1">
    <location>
        <position position="47"/>
    </location>
</feature>
<sequence>MSAAQSDLAVQQSHESSGTDTPRHRALPGSSLEEIVKASDKPLIAVDMDDVLSETNQTVADWHNATYGTKLDLSHFYYYYYWKNPGWGTPDETFRKVEEFYKTDRLDNAEPVPGALEALKKLKSLGFRLVVVTARQRRELERSAHWLDTHYPGIFDDMICTGQSLETLAEKHEVLTKLSKADVCKKLNAKFLVDDSLDNALTCATHEHPTPVLLFGYNAWNQRESKYKDIKDELSFEQRLEKEGGREFWKDEVITIPEGLPLRRVKDWGEVIQWVETQQREGKL</sequence>
<dbReference type="SUPFAM" id="SSF56784">
    <property type="entry name" value="HAD-like"/>
    <property type="match status" value="1"/>
</dbReference>